<accession>A0A914PSR8</accession>
<keyword evidence="1" id="KW-1185">Reference proteome</keyword>
<evidence type="ECO:0000313" key="1">
    <source>
        <dbReference type="Proteomes" id="UP000887578"/>
    </source>
</evidence>
<evidence type="ECO:0000313" key="2">
    <source>
        <dbReference type="WBParaSite" id="PDA_v2.g19250.t1"/>
    </source>
</evidence>
<organism evidence="1 2">
    <name type="scientific">Panagrolaimus davidi</name>
    <dbReference type="NCBI Taxonomy" id="227884"/>
    <lineage>
        <taxon>Eukaryota</taxon>
        <taxon>Metazoa</taxon>
        <taxon>Ecdysozoa</taxon>
        <taxon>Nematoda</taxon>
        <taxon>Chromadorea</taxon>
        <taxon>Rhabditida</taxon>
        <taxon>Tylenchina</taxon>
        <taxon>Panagrolaimomorpha</taxon>
        <taxon>Panagrolaimoidea</taxon>
        <taxon>Panagrolaimidae</taxon>
        <taxon>Panagrolaimus</taxon>
    </lineage>
</organism>
<dbReference type="AlphaFoldDB" id="A0A914PSR8"/>
<reference evidence="2" key="1">
    <citation type="submission" date="2022-11" db="UniProtKB">
        <authorList>
            <consortium name="WormBaseParasite"/>
        </authorList>
    </citation>
    <scope>IDENTIFICATION</scope>
</reference>
<name>A0A914PSR8_9BILA</name>
<sequence>MEGFLGDAILICVCRETYEPIFFISSYYLNFGEFEDVYFYCVLGNPKSVGIHDDYEIYDNLLFESIKNIPNTLMTPLKDDDSSEVGCYDTDGFLTKSIGNQKTCFFALEIKDSESFHESEIYSGPLISSELPNVWSNIFKLNPSCYTSVKDTVGFFFMYDNHWSFHDHDQRAR</sequence>
<protein>
    <submittedName>
        <fullName evidence="2">Uncharacterized protein</fullName>
    </submittedName>
</protein>
<dbReference type="Proteomes" id="UP000887578">
    <property type="component" value="Unplaced"/>
</dbReference>
<proteinExistence type="predicted"/>
<dbReference type="WBParaSite" id="PDA_v2.g19250.t1">
    <property type="protein sequence ID" value="PDA_v2.g19250.t1"/>
    <property type="gene ID" value="PDA_v2.g19250"/>
</dbReference>